<sequence length="202" mass="23456">MAKKRKVSNPLALAALTYLLARPMHPYELGRLLTEHGKDRNIKYNQGSLYMVMEQLRKSGFVAEQETIRDTQRPERTIYGITELGRTELYDWMREIVTEPRKEFPHFGVALSLMIILTPVELTELLGKRLEALTRQAEESQNLIRQSTEDGVQWVFLAEEEYSLALLKAEIGFIARLVESLQDPAYDRVRQEIWEKQSTEEG</sequence>
<dbReference type="AlphaFoldDB" id="A0A7X0SQY9"/>
<dbReference type="Pfam" id="PF03551">
    <property type="entry name" value="PadR"/>
    <property type="match status" value="1"/>
</dbReference>
<comment type="caution">
    <text evidence="2">The sequence shown here is derived from an EMBL/GenBank/DDBJ whole genome shotgun (WGS) entry which is preliminary data.</text>
</comment>
<dbReference type="PANTHER" id="PTHR33169:SF14">
    <property type="entry name" value="TRANSCRIPTIONAL REGULATOR RV3488"/>
    <property type="match status" value="1"/>
</dbReference>
<dbReference type="InterPro" id="IPR005149">
    <property type="entry name" value="Tscrpt_reg_PadR_N"/>
</dbReference>
<proteinExistence type="predicted"/>
<dbReference type="Gene3D" id="1.10.10.10">
    <property type="entry name" value="Winged helix-like DNA-binding domain superfamily/Winged helix DNA-binding domain"/>
    <property type="match status" value="1"/>
</dbReference>
<dbReference type="Proteomes" id="UP000564644">
    <property type="component" value="Unassembled WGS sequence"/>
</dbReference>
<dbReference type="InterPro" id="IPR036388">
    <property type="entry name" value="WH-like_DNA-bd_sf"/>
</dbReference>
<dbReference type="SUPFAM" id="SSF46785">
    <property type="entry name" value="Winged helix' DNA-binding domain"/>
    <property type="match status" value="1"/>
</dbReference>
<evidence type="ECO:0000259" key="1">
    <source>
        <dbReference type="Pfam" id="PF03551"/>
    </source>
</evidence>
<accession>A0A7X0SQY9</accession>
<dbReference type="RefSeq" id="WP_185130970.1">
    <property type="nucleotide sequence ID" value="NZ_JACJVO010000025.1"/>
</dbReference>
<evidence type="ECO:0000313" key="2">
    <source>
        <dbReference type="EMBL" id="MBB6733305.1"/>
    </source>
</evidence>
<keyword evidence="3" id="KW-1185">Reference proteome</keyword>
<reference evidence="2 3" key="1">
    <citation type="submission" date="2020-08" db="EMBL/GenBank/DDBJ databases">
        <title>Cohnella phylogeny.</title>
        <authorList>
            <person name="Dunlap C."/>
        </authorList>
    </citation>
    <scope>NUCLEOTIDE SEQUENCE [LARGE SCALE GENOMIC DNA]</scope>
    <source>
        <strain evidence="2 3">CBP 2801</strain>
    </source>
</reference>
<gene>
    <name evidence="2" type="ORF">H7C18_20490</name>
</gene>
<dbReference type="InterPro" id="IPR052509">
    <property type="entry name" value="Metal_resp_DNA-bind_regulator"/>
</dbReference>
<feature type="domain" description="Transcription regulator PadR N-terminal" evidence="1">
    <location>
        <begin position="18"/>
        <end position="89"/>
    </location>
</feature>
<dbReference type="PANTHER" id="PTHR33169">
    <property type="entry name" value="PADR-FAMILY TRANSCRIPTIONAL REGULATOR"/>
    <property type="match status" value="1"/>
</dbReference>
<dbReference type="InterPro" id="IPR036390">
    <property type="entry name" value="WH_DNA-bd_sf"/>
</dbReference>
<protein>
    <submittedName>
        <fullName evidence="2">PadR family transcriptional regulator</fullName>
    </submittedName>
</protein>
<dbReference type="EMBL" id="JACJVO010000025">
    <property type="protein sequence ID" value="MBB6733305.1"/>
    <property type="molecule type" value="Genomic_DNA"/>
</dbReference>
<organism evidence="2 3">
    <name type="scientific">Cohnella zeiphila</name>
    <dbReference type="NCBI Taxonomy" id="2761120"/>
    <lineage>
        <taxon>Bacteria</taxon>
        <taxon>Bacillati</taxon>
        <taxon>Bacillota</taxon>
        <taxon>Bacilli</taxon>
        <taxon>Bacillales</taxon>
        <taxon>Paenibacillaceae</taxon>
        <taxon>Cohnella</taxon>
    </lineage>
</organism>
<evidence type="ECO:0000313" key="3">
    <source>
        <dbReference type="Proteomes" id="UP000564644"/>
    </source>
</evidence>
<name>A0A7X0SQY9_9BACL</name>